<evidence type="ECO:0000313" key="9">
    <source>
        <dbReference type="Proteomes" id="UP000094296"/>
    </source>
</evidence>
<dbReference type="PANTHER" id="PTHR13767:SF2">
    <property type="entry name" value="PSEUDOURIDYLATE SYNTHASE TRUB1"/>
    <property type="match status" value="1"/>
</dbReference>
<dbReference type="Pfam" id="PF16198">
    <property type="entry name" value="TruB_C_2"/>
    <property type="match status" value="1"/>
</dbReference>
<keyword evidence="9" id="KW-1185">Reference proteome</keyword>
<name>A0A1E5G6B1_9FIRM</name>
<feature type="active site" description="Nucleophile" evidence="5">
    <location>
        <position position="40"/>
    </location>
</feature>
<comment type="caution">
    <text evidence="8">The sequence shown here is derived from an EMBL/GenBank/DDBJ whole genome shotgun (WGS) entry which is preliminary data.</text>
</comment>
<comment type="similarity">
    <text evidence="2 5">Belongs to the pseudouridine synthase TruB family. Type 1 subfamily.</text>
</comment>
<dbReference type="AlphaFoldDB" id="A0A1E5G6B1"/>
<gene>
    <name evidence="5" type="primary">truB</name>
    <name evidence="8" type="ORF">BHF68_03015</name>
</gene>
<dbReference type="RefSeq" id="WP_069642141.1">
    <property type="nucleotide sequence ID" value="NZ_MIJE01000001.1"/>
</dbReference>
<evidence type="ECO:0000256" key="1">
    <source>
        <dbReference type="ARBA" id="ARBA00000385"/>
    </source>
</evidence>
<accession>A0A1E5G6B1</accession>
<dbReference type="GO" id="GO:0160148">
    <property type="term" value="F:tRNA pseudouridine(55) synthase activity"/>
    <property type="evidence" value="ECO:0007669"/>
    <property type="project" value="UniProtKB-EC"/>
</dbReference>
<dbReference type="PANTHER" id="PTHR13767">
    <property type="entry name" value="TRNA-PSEUDOURIDINE SYNTHASE"/>
    <property type="match status" value="1"/>
</dbReference>
<reference evidence="8 9" key="1">
    <citation type="submission" date="2016-09" db="EMBL/GenBank/DDBJ databases">
        <title>Draft genome sequence for the type strain of Desulfuribacillus alkaliarsenatis AHT28, an obligately anaerobic, sulfidogenic bacterium isolated from Russian soda lake sediments.</title>
        <authorList>
            <person name="Abin C.A."/>
            <person name="Hollibaugh J.T."/>
        </authorList>
    </citation>
    <scope>NUCLEOTIDE SEQUENCE [LARGE SCALE GENOMIC DNA]</scope>
    <source>
        <strain evidence="8 9">AHT28</strain>
    </source>
</reference>
<dbReference type="FunFam" id="3.30.2350.10:FF:000011">
    <property type="entry name" value="tRNA pseudouridine synthase B"/>
    <property type="match status" value="1"/>
</dbReference>
<dbReference type="Proteomes" id="UP000094296">
    <property type="component" value="Unassembled WGS sequence"/>
</dbReference>
<feature type="domain" description="tRNA pseudouridylate synthase B C-terminal" evidence="7">
    <location>
        <begin position="183"/>
        <end position="241"/>
    </location>
</feature>
<dbReference type="GO" id="GO:0031119">
    <property type="term" value="P:tRNA pseudouridine synthesis"/>
    <property type="evidence" value="ECO:0007669"/>
    <property type="project" value="UniProtKB-UniRule"/>
</dbReference>
<evidence type="ECO:0000313" key="8">
    <source>
        <dbReference type="EMBL" id="OEF98649.1"/>
    </source>
</evidence>
<dbReference type="NCBIfam" id="TIGR00431">
    <property type="entry name" value="TruB"/>
    <property type="match status" value="1"/>
</dbReference>
<evidence type="ECO:0000256" key="4">
    <source>
        <dbReference type="ARBA" id="ARBA00023235"/>
    </source>
</evidence>
<evidence type="ECO:0000259" key="7">
    <source>
        <dbReference type="Pfam" id="PF16198"/>
    </source>
</evidence>
<comment type="catalytic activity">
    <reaction evidence="1 5">
        <text>uridine(55) in tRNA = pseudouridine(55) in tRNA</text>
        <dbReference type="Rhea" id="RHEA:42532"/>
        <dbReference type="Rhea" id="RHEA-COMP:10101"/>
        <dbReference type="Rhea" id="RHEA-COMP:10102"/>
        <dbReference type="ChEBI" id="CHEBI:65314"/>
        <dbReference type="ChEBI" id="CHEBI:65315"/>
        <dbReference type="EC" id="5.4.99.25"/>
    </reaction>
</comment>
<sequence length="321" mass="36112">MKLHGFVNVNKPTDMTSHDVVAILRKVLSTKKIGHTGTLDPQVTGVLPIAIGQATKLTDLIMDGAKTYEGKLVLGISTTTEDLTGELLDNVTNAAIPSVDALERVFNQLTGDIGQVPPMYSAVKIKGKKLYELARKGIEIERLERMITIYSFEILDITTTMINDISYPLISFRVTCSKGTYVRTLCVQVGELIGLPACMHSLVRTKSAEFTIKDSITLEAIKEFAAKKCYREFLIPIDRPLLRLPAIHLTSDWTKKVLNGMRYVANLRSYPFEQQQLKVNQLFRVYDDCGTFFALYKLIEINDENAVWKAEKVFKEVIENE</sequence>
<dbReference type="GO" id="GO:1990481">
    <property type="term" value="P:mRNA pseudouridine synthesis"/>
    <property type="evidence" value="ECO:0007669"/>
    <property type="project" value="TreeGrafter"/>
</dbReference>
<protein>
    <recommendedName>
        <fullName evidence="5">tRNA pseudouridine synthase B</fullName>
        <ecNumber evidence="5">5.4.99.25</ecNumber>
    </recommendedName>
    <alternativeName>
        <fullName evidence="5">tRNA pseudouridine(55) synthase</fullName>
        <shortName evidence="5">Psi55 synthase</shortName>
    </alternativeName>
    <alternativeName>
        <fullName evidence="5">tRNA pseudouridylate synthase</fullName>
    </alternativeName>
    <alternativeName>
        <fullName evidence="5">tRNA-uridine isomerase</fullName>
    </alternativeName>
</protein>
<dbReference type="InterPro" id="IPR020103">
    <property type="entry name" value="PsdUridine_synth_cat_dom_sf"/>
</dbReference>
<keyword evidence="3 5" id="KW-0819">tRNA processing</keyword>
<dbReference type="HAMAP" id="MF_01080">
    <property type="entry name" value="TruB_bact"/>
    <property type="match status" value="1"/>
</dbReference>
<evidence type="ECO:0000256" key="3">
    <source>
        <dbReference type="ARBA" id="ARBA00022694"/>
    </source>
</evidence>
<dbReference type="OrthoDB" id="9802309at2"/>
<comment type="function">
    <text evidence="5">Responsible for synthesis of pseudouridine from uracil-55 in the psi GC loop of transfer RNAs.</text>
</comment>
<dbReference type="EC" id="5.4.99.25" evidence="5"/>
<evidence type="ECO:0000256" key="5">
    <source>
        <dbReference type="HAMAP-Rule" id="MF_01080"/>
    </source>
</evidence>
<evidence type="ECO:0000259" key="6">
    <source>
        <dbReference type="Pfam" id="PF01509"/>
    </source>
</evidence>
<dbReference type="InterPro" id="IPR002501">
    <property type="entry name" value="PsdUridine_synth_N"/>
</dbReference>
<evidence type="ECO:0000256" key="2">
    <source>
        <dbReference type="ARBA" id="ARBA00005642"/>
    </source>
</evidence>
<dbReference type="InterPro" id="IPR032819">
    <property type="entry name" value="TruB_C"/>
</dbReference>
<organism evidence="8 9">
    <name type="scientific">Desulfuribacillus alkaliarsenatis</name>
    <dbReference type="NCBI Taxonomy" id="766136"/>
    <lineage>
        <taxon>Bacteria</taxon>
        <taxon>Bacillati</taxon>
        <taxon>Bacillota</taxon>
        <taxon>Desulfuribacillia</taxon>
        <taxon>Desulfuribacillales</taxon>
        <taxon>Desulfuribacillaceae</taxon>
        <taxon>Desulfuribacillus</taxon>
    </lineage>
</organism>
<proteinExistence type="inferred from homology"/>
<dbReference type="GO" id="GO:0003723">
    <property type="term" value="F:RNA binding"/>
    <property type="evidence" value="ECO:0007669"/>
    <property type="project" value="InterPro"/>
</dbReference>
<dbReference type="EMBL" id="MIJE01000001">
    <property type="protein sequence ID" value="OEF98649.1"/>
    <property type="molecule type" value="Genomic_DNA"/>
</dbReference>
<dbReference type="CDD" id="cd02573">
    <property type="entry name" value="PseudoU_synth_EcTruB"/>
    <property type="match status" value="1"/>
</dbReference>
<keyword evidence="4 5" id="KW-0413">Isomerase</keyword>
<dbReference type="Gene3D" id="3.30.2350.10">
    <property type="entry name" value="Pseudouridine synthase"/>
    <property type="match status" value="1"/>
</dbReference>
<feature type="domain" description="Pseudouridine synthase II N-terminal" evidence="6">
    <location>
        <begin position="25"/>
        <end position="182"/>
    </location>
</feature>
<dbReference type="STRING" id="766136.BHF68_03015"/>
<dbReference type="SUPFAM" id="SSF55120">
    <property type="entry name" value="Pseudouridine synthase"/>
    <property type="match status" value="1"/>
</dbReference>
<dbReference type="InterPro" id="IPR014780">
    <property type="entry name" value="tRNA_psdUridine_synth_TruB"/>
</dbReference>
<dbReference type="Pfam" id="PF01509">
    <property type="entry name" value="TruB_N"/>
    <property type="match status" value="1"/>
</dbReference>